<accession>A0A7C3UY08</accession>
<protein>
    <submittedName>
        <fullName evidence="1">Uncharacterized protein</fullName>
    </submittedName>
</protein>
<evidence type="ECO:0000313" key="1">
    <source>
        <dbReference type="EMBL" id="HGF33081.1"/>
    </source>
</evidence>
<comment type="caution">
    <text evidence="1">The sequence shown here is derived from an EMBL/GenBank/DDBJ whole genome shotgun (WGS) entry which is preliminary data.</text>
</comment>
<name>A0A7C3UY08_9BACT</name>
<dbReference type="EMBL" id="DTMF01000045">
    <property type="protein sequence ID" value="HGF33081.1"/>
    <property type="molecule type" value="Genomic_DNA"/>
</dbReference>
<organism evidence="1">
    <name type="scientific">Desulfobacca acetoxidans</name>
    <dbReference type="NCBI Taxonomy" id="60893"/>
    <lineage>
        <taxon>Bacteria</taxon>
        <taxon>Pseudomonadati</taxon>
        <taxon>Thermodesulfobacteriota</taxon>
        <taxon>Desulfobaccia</taxon>
        <taxon>Desulfobaccales</taxon>
        <taxon>Desulfobaccaceae</taxon>
        <taxon>Desulfobacca</taxon>
    </lineage>
</organism>
<sequence length="112" mass="12010">MSLAYLHWGDGKGVALAVTCQGRQALILPPLKRTVLENLPWPEDRPLAALVAPGEVSEAVVARLKPANLICYGSRAPEAGIIDPSRPTCLTRDGAVTLVLTEGGAFLRQWRP</sequence>
<dbReference type="AlphaFoldDB" id="A0A7C3UY08"/>
<gene>
    <name evidence="1" type="ORF">ENW96_01660</name>
</gene>
<reference evidence="1" key="1">
    <citation type="journal article" date="2020" name="mSystems">
        <title>Genome- and Community-Level Interaction Insights into Carbon Utilization and Element Cycling Functions of Hydrothermarchaeota in Hydrothermal Sediment.</title>
        <authorList>
            <person name="Zhou Z."/>
            <person name="Liu Y."/>
            <person name="Xu W."/>
            <person name="Pan J."/>
            <person name="Luo Z.H."/>
            <person name="Li M."/>
        </authorList>
    </citation>
    <scope>NUCLEOTIDE SEQUENCE [LARGE SCALE GENOMIC DNA]</scope>
    <source>
        <strain evidence="1">SpSt-897</strain>
    </source>
</reference>
<proteinExistence type="predicted"/>